<keyword evidence="1" id="KW-0472">Membrane</keyword>
<feature type="signal peptide" evidence="2">
    <location>
        <begin position="1"/>
        <end position="19"/>
    </location>
</feature>
<reference evidence="3" key="1">
    <citation type="submission" date="2020-08" db="EMBL/GenBank/DDBJ databases">
        <title>Multicomponent nature underlies the extraordinary mechanical properties of spider dragline silk.</title>
        <authorList>
            <person name="Kono N."/>
            <person name="Nakamura H."/>
            <person name="Mori M."/>
            <person name="Yoshida Y."/>
            <person name="Ohtoshi R."/>
            <person name="Malay A.D."/>
            <person name="Moran D.A.P."/>
            <person name="Tomita M."/>
            <person name="Numata K."/>
            <person name="Arakawa K."/>
        </authorList>
    </citation>
    <scope>NUCLEOTIDE SEQUENCE</scope>
</reference>
<keyword evidence="4" id="KW-1185">Reference proteome</keyword>
<evidence type="ECO:0000313" key="4">
    <source>
        <dbReference type="Proteomes" id="UP000886998"/>
    </source>
</evidence>
<organism evidence="3 4">
    <name type="scientific">Trichonephila inaurata madagascariensis</name>
    <dbReference type="NCBI Taxonomy" id="2747483"/>
    <lineage>
        <taxon>Eukaryota</taxon>
        <taxon>Metazoa</taxon>
        <taxon>Ecdysozoa</taxon>
        <taxon>Arthropoda</taxon>
        <taxon>Chelicerata</taxon>
        <taxon>Arachnida</taxon>
        <taxon>Araneae</taxon>
        <taxon>Araneomorphae</taxon>
        <taxon>Entelegynae</taxon>
        <taxon>Araneoidea</taxon>
        <taxon>Nephilidae</taxon>
        <taxon>Trichonephila</taxon>
        <taxon>Trichonephila inaurata</taxon>
    </lineage>
</organism>
<keyword evidence="1" id="KW-1133">Transmembrane helix</keyword>
<evidence type="ECO:0000256" key="1">
    <source>
        <dbReference type="SAM" id="Phobius"/>
    </source>
</evidence>
<evidence type="ECO:0000256" key="2">
    <source>
        <dbReference type="SAM" id="SignalP"/>
    </source>
</evidence>
<protein>
    <recommendedName>
        <fullName evidence="5">Secreted protein</fullName>
    </recommendedName>
</protein>
<accession>A0A8X6WUU7</accession>
<keyword evidence="1" id="KW-0812">Transmembrane</keyword>
<gene>
    <name evidence="3" type="ORF">TNIN_445971</name>
</gene>
<evidence type="ECO:0000313" key="3">
    <source>
        <dbReference type="EMBL" id="GFY41754.1"/>
    </source>
</evidence>
<keyword evidence="2" id="KW-0732">Signal</keyword>
<sequence length="152" mass="17061">MVSLNLLFVSLSFFFSTSRKKVCTVTATLHLKLLRDRVVPALQERHEVACCPLHAGWCLAHIVREVKTFLLETFAEDQGKVAVLGSELCTIPRLHPGRFLVVEILRVSCVSELFNHLGVPKLAIRNTIAAIHGYMLNSFIMSVMMLLTFLLP</sequence>
<feature type="chain" id="PRO_5036442439" description="Secreted protein" evidence="2">
    <location>
        <begin position="20"/>
        <end position="152"/>
    </location>
</feature>
<dbReference type="EMBL" id="BMAV01002661">
    <property type="protein sequence ID" value="GFY41754.1"/>
    <property type="molecule type" value="Genomic_DNA"/>
</dbReference>
<name>A0A8X6WUU7_9ARAC</name>
<dbReference type="AlphaFoldDB" id="A0A8X6WUU7"/>
<dbReference type="Proteomes" id="UP000886998">
    <property type="component" value="Unassembled WGS sequence"/>
</dbReference>
<proteinExistence type="predicted"/>
<comment type="caution">
    <text evidence="3">The sequence shown here is derived from an EMBL/GenBank/DDBJ whole genome shotgun (WGS) entry which is preliminary data.</text>
</comment>
<feature type="transmembrane region" description="Helical" evidence="1">
    <location>
        <begin position="131"/>
        <end position="151"/>
    </location>
</feature>
<evidence type="ECO:0008006" key="5">
    <source>
        <dbReference type="Google" id="ProtNLM"/>
    </source>
</evidence>